<dbReference type="CDD" id="cd03801">
    <property type="entry name" value="GT4_PimA-like"/>
    <property type="match status" value="1"/>
</dbReference>
<organism evidence="5 6">
    <name type="scientific">Actinoplanes italicus</name>
    <dbReference type="NCBI Taxonomy" id="113567"/>
    <lineage>
        <taxon>Bacteria</taxon>
        <taxon>Bacillati</taxon>
        <taxon>Actinomycetota</taxon>
        <taxon>Actinomycetes</taxon>
        <taxon>Micromonosporales</taxon>
        <taxon>Micromonosporaceae</taxon>
        <taxon>Actinoplanes</taxon>
    </lineage>
</organism>
<dbReference type="PANTHER" id="PTHR45947">
    <property type="entry name" value="SULFOQUINOVOSYL TRANSFERASE SQD2"/>
    <property type="match status" value="1"/>
</dbReference>
<dbReference type="SUPFAM" id="SSF53756">
    <property type="entry name" value="UDP-Glycosyltransferase/glycogen phosphorylase"/>
    <property type="match status" value="1"/>
</dbReference>
<gene>
    <name evidence="5" type="ORF">CLV67_111231</name>
</gene>
<dbReference type="Gene3D" id="3.40.50.2000">
    <property type="entry name" value="Glycogen Phosphorylase B"/>
    <property type="match status" value="2"/>
</dbReference>
<dbReference type="EMBL" id="PVMZ01000011">
    <property type="protein sequence ID" value="PRX19083.1"/>
    <property type="molecule type" value="Genomic_DNA"/>
</dbReference>
<comment type="caution">
    <text evidence="5">The sequence shown here is derived from an EMBL/GenBank/DDBJ whole genome shotgun (WGS) entry which is preliminary data.</text>
</comment>
<keyword evidence="2 5" id="KW-0808">Transferase</keyword>
<dbReference type="Proteomes" id="UP000239415">
    <property type="component" value="Unassembled WGS sequence"/>
</dbReference>
<evidence type="ECO:0000256" key="1">
    <source>
        <dbReference type="ARBA" id="ARBA00022676"/>
    </source>
</evidence>
<protein>
    <submittedName>
        <fullName evidence="5">Glycosyltransferase involved in cell wall biosynthesis</fullName>
    </submittedName>
</protein>
<dbReference type="OrthoDB" id="502646at2"/>
<feature type="domain" description="Glycosyltransferase subfamily 4-like N-terminal" evidence="4">
    <location>
        <begin position="18"/>
        <end position="152"/>
    </location>
</feature>
<dbReference type="PANTHER" id="PTHR45947:SF3">
    <property type="entry name" value="SULFOQUINOVOSYL TRANSFERASE SQD2"/>
    <property type="match status" value="1"/>
</dbReference>
<evidence type="ECO:0000313" key="6">
    <source>
        <dbReference type="Proteomes" id="UP000239415"/>
    </source>
</evidence>
<feature type="domain" description="Glycosyl transferase family 1" evidence="3">
    <location>
        <begin position="174"/>
        <end position="324"/>
    </location>
</feature>
<name>A0A2T0K7T2_9ACTN</name>
<accession>A0A2T0K7T2</accession>
<dbReference type="RefSeq" id="WP_106323089.1">
    <property type="nucleotide sequence ID" value="NZ_BOMO01000090.1"/>
</dbReference>
<evidence type="ECO:0000313" key="5">
    <source>
        <dbReference type="EMBL" id="PRX19083.1"/>
    </source>
</evidence>
<evidence type="ECO:0000259" key="4">
    <source>
        <dbReference type="Pfam" id="PF13579"/>
    </source>
</evidence>
<keyword evidence="6" id="KW-1185">Reference proteome</keyword>
<dbReference type="Pfam" id="PF13579">
    <property type="entry name" value="Glyco_trans_4_4"/>
    <property type="match status" value="1"/>
</dbReference>
<evidence type="ECO:0000259" key="3">
    <source>
        <dbReference type="Pfam" id="PF00534"/>
    </source>
</evidence>
<reference evidence="5 6" key="1">
    <citation type="submission" date="2018-03" db="EMBL/GenBank/DDBJ databases">
        <title>Genomic Encyclopedia of Archaeal and Bacterial Type Strains, Phase II (KMG-II): from individual species to whole genera.</title>
        <authorList>
            <person name="Goeker M."/>
        </authorList>
    </citation>
    <scope>NUCLEOTIDE SEQUENCE [LARGE SCALE GENOMIC DNA]</scope>
    <source>
        <strain evidence="5 6">DSM 43146</strain>
    </source>
</reference>
<dbReference type="GO" id="GO:1901137">
    <property type="term" value="P:carbohydrate derivative biosynthetic process"/>
    <property type="evidence" value="ECO:0007669"/>
    <property type="project" value="UniProtKB-ARBA"/>
</dbReference>
<dbReference type="InterPro" id="IPR001296">
    <property type="entry name" value="Glyco_trans_1"/>
</dbReference>
<dbReference type="GO" id="GO:0016758">
    <property type="term" value="F:hexosyltransferase activity"/>
    <property type="evidence" value="ECO:0007669"/>
    <property type="project" value="TreeGrafter"/>
</dbReference>
<dbReference type="InterPro" id="IPR050194">
    <property type="entry name" value="Glycosyltransferase_grp1"/>
</dbReference>
<evidence type="ECO:0000256" key="2">
    <source>
        <dbReference type="ARBA" id="ARBA00022679"/>
    </source>
</evidence>
<keyword evidence="1" id="KW-0328">Glycosyltransferase</keyword>
<dbReference type="Pfam" id="PF00534">
    <property type="entry name" value="Glycos_transf_1"/>
    <property type="match status" value="1"/>
</dbReference>
<sequence>MSRVVTVFGGYPDSETTGGLRMAWRTAAALIRRGHEVAVLTDSARPPGPPDDLPVRFLTREQLGASPDWRRPDVVHVYDLASAEYAGLGYELARESGAEFLLTPASDPGTWPDHRLGRRLCGAAGAVFTLTPSEAALLADFGVPASRIRHIPQAPDLIGTGDGAAFRDRHSVSGPLVLFLGRKVPSKGYHLLLEAAPLIWRALPETVLAFGGPSGGRADQSVFARHRDEQILDLGLLDESTKHDALAACDLLCLPSCADVFPLVFAEAWSCGKPVVSGRFAGVEDVVRADVDGLVCDLTAGHVAAAVLRLLRNKDLRTSLGAAGLTRIRDGMNWPHVAAVVETAFPGARDGRTQRGER</sequence>
<dbReference type="InterPro" id="IPR028098">
    <property type="entry name" value="Glyco_trans_4-like_N"/>
</dbReference>
<proteinExistence type="predicted"/>
<dbReference type="AlphaFoldDB" id="A0A2T0K7T2"/>